<dbReference type="EMBL" id="KZ613472">
    <property type="protein sequence ID" value="PMD24652.1"/>
    <property type="molecule type" value="Genomic_DNA"/>
</dbReference>
<protein>
    <submittedName>
        <fullName evidence="1">Uncharacterized protein</fullName>
    </submittedName>
</protein>
<keyword evidence="2" id="KW-1185">Reference proteome</keyword>
<evidence type="ECO:0000313" key="1">
    <source>
        <dbReference type="EMBL" id="PMD24652.1"/>
    </source>
</evidence>
<reference evidence="1 2" key="1">
    <citation type="submission" date="2016-05" db="EMBL/GenBank/DDBJ databases">
        <title>A degradative enzymes factory behind the ericoid mycorrhizal symbiosis.</title>
        <authorList>
            <consortium name="DOE Joint Genome Institute"/>
            <person name="Martino E."/>
            <person name="Morin E."/>
            <person name="Grelet G."/>
            <person name="Kuo A."/>
            <person name="Kohler A."/>
            <person name="Daghino S."/>
            <person name="Barry K."/>
            <person name="Choi C."/>
            <person name="Cichocki N."/>
            <person name="Clum A."/>
            <person name="Copeland A."/>
            <person name="Hainaut M."/>
            <person name="Haridas S."/>
            <person name="Labutti K."/>
            <person name="Lindquist E."/>
            <person name="Lipzen A."/>
            <person name="Khouja H.-R."/>
            <person name="Murat C."/>
            <person name="Ohm R."/>
            <person name="Olson A."/>
            <person name="Spatafora J."/>
            <person name="Veneault-Fourrey C."/>
            <person name="Henrissat B."/>
            <person name="Grigoriev I."/>
            <person name="Martin F."/>
            <person name="Perotto S."/>
        </authorList>
    </citation>
    <scope>NUCLEOTIDE SEQUENCE [LARGE SCALE GENOMIC DNA]</scope>
    <source>
        <strain evidence="1 2">UAMH 7357</strain>
    </source>
</reference>
<dbReference type="AlphaFoldDB" id="A0A2J6QEG0"/>
<gene>
    <name evidence="1" type="ORF">NA56DRAFT_643172</name>
</gene>
<accession>A0A2J6QEG0</accession>
<organism evidence="1 2">
    <name type="scientific">Hyaloscypha hepaticicola</name>
    <dbReference type="NCBI Taxonomy" id="2082293"/>
    <lineage>
        <taxon>Eukaryota</taxon>
        <taxon>Fungi</taxon>
        <taxon>Dikarya</taxon>
        <taxon>Ascomycota</taxon>
        <taxon>Pezizomycotina</taxon>
        <taxon>Leotiomycetes</taxon>
        <taxon>Helotiales</taxon>
        <taxon>Hyaloscyphaceae</taxon>
        <taxon>Hyaloscypha</taxon>
    </lineage>
</organism>
<sequence length="81" mass="9001">MYPEIHGRSLGELTFCESSASLKLELEANALAMFEDKELAVADKAVLAVEKEIHADAYDPAKQYMAHTEHLGEKQIPFHTA</sequence>
<proteinExistence type="predicted"/>
<name>A0A2J6QEG0_9HELO</name>
<evidence type="ECO:0000313" key="2">
    <source>
        <dbReference type="Proteomes" id="UP000235672"/>
    </source>
</evidence>
<dbReference type="Proteomes" id="UP000235672">
    <property type="component" value="Unassembled WGS sequence"/>
</dbReference>